<keyword evidence="2" id="KW-1185">Reference proteome</keyword>
<evidence type="ECO:0000313" key="2">
    <source>
        <dbReference type="Proteomes" id="UP000678499"/>
    </source>
</evidence>
<dbReference type="PANTHER" id="PTHR34009">
    <property type="entry name" value="PROTEIN STAR"/>
    <property type="match status" value="1"/>
</dbReference>
<accession>A0A7R9BMV9</accession>
<protein>
    <recommendedName>
        <fullName evidence="3">Methyltransferase FkbM domain-containing protein</fullName>
    </recommendedName>
</protein>
<dbReference type="OrthoDB" id="6357215at2759"/>
<dbReference type="GO" id="GO:0005794">
    <property type="term" value="C:Golgi apparatus"/>
    <property type="evidence" value="ECO:0007669"/>
    <property type="project" value="TreeGrafter"/>
</dbReference>
<dbReference type="PANTHER" id="PTHR34009:SF2">
    <property type="entry name" value="PROTEIN STAR"/>
    <property type="match status" value="1"/>
</dbReference>
<evidence type="ECO:0008006" key="3">
    <source>
        <dbReference type="Google" id="ProtNLM"/>
    </source>
</evidence>
<reference evidence="1" key="1">
    <citation type="submission" date="2020-11" db="EMBL/GenBank/DDBJ databases">
        <authorList>
            <person name="Tran Van P."/>
        </authorList>
    </citation>
    <scope>NUCLEOTIDE SEQUENCE</scope>
</reference>
<dbReference type="GO" id="GO:0016197">
    <property type="term" value="P:endosomal transport"/>
    <property type="evidence" value="ECO:0007669"/>
    <property type="project" value="TreeGrafter"/>
</dbReference>
<dbReference type="GO" id="GO:0031902">
    <property type="term" value="C:late endosome membrane"/>
    <property type="evidence" value="ECO:0007669"/>
    <property type="project" value="TreeGrafter"/>
</dbReference>
<dbReference type="AlphaFoldDB" id="A0A7R9BMV9"/>
<name>A0A7R9BMV9_9CRUS</name>
<dbReference type="EMBL" id="CAJPEX010001070">
    <property type="protein sequence ID" value="CAG0918108.1"/>
    <property type="molecule type" value="Genomic_DNA"/>
</dbReference>
<dbReference type="GO" id="GO:0006888">
    <property type="term" value="P:endoplasmic reticulum to Golgi vesicle-mediated transport"/>
    <property type="evidence" value="ECO:0007669"/>
    <property type="project" value="TreeGrafter"/>
</dbReference>
<dbReference type="GO" id="GO:0005886">
    <property type="term" value="C:plasma membrane"/>
    <property type="evidence" value="ECO:0007669"/>
    <property type="project" value="TreeGrafter"/>
</dbReference>
<dbReference type="GO" id="GO:0005789">
    <property type="term" value="C:endoplasmic reticulum membrane"/>
    <property type="evidence" value="ECO:0007669"/>
    <property type="project" value="TreeGrafter"/>
</dbReference>
<proteinExistence type="predicted"/>
<gene>
    <name evidence="1" type="ORF">NMOB1V02_LOCUS5672</name>
</gene>
<evidence type="ECO:0000313" key="1">
    <source>
        <dbReference type="EMBL" id="CAD7277956.1"/>
    </source>
</evidence>
<organism evidence="1">
    <name type="scientific">Notodromas monacha</name>
    <dbReference type="NCBI Taxonomy" id="399045"/>
    <lineage>
        <taxon>Eukaryota</taxon>
        <taxon>Metazoa</taxon>
        <taxon>Ecdysozoa</taxon>
        <taxon>Arthropoda</taxon>
        <taxon>Crustacea</taxon>
        <taxon>Oligostraca</taxon>
        <taxon>Ostracoda</taxon>
        <taxon>Podocopa</taxon>
        <taxon>Podocopida</taxon>
        <taxon>Cypridocopina</taxon>
        <taxon>Cypridoidea</taxon>
        <taxon>Cyprididae</taxon>
        <taxon>Notodromas</taxon>
    </lineage>
</organism>
<sequence length="377" mass="42269">MRRAIDRRLSMMSNQEATLKGWMKDNSSFGGTGTNAANVVSAMSWFKQRPVTHLFGNQLPSTISALPAMICKRCGSMDMCRDNICHCQDVSSPTVNPTPESIRPALLMNACDFNDSVFKNWDLGNQSDPHLLQLIKSTVLLKYEDPEQSKNSDVVGMFDLLDNYFDPSDGSFMKRYIIPRFFAQYTKPGVFVEAGSSNGKHLSTSFYLEKRLGWTGVLVEPSPEWDPLSSARRLKRGNSLNAGICLAPQPTPCRATLSVDTDSLGGGRGTILPYHIDEEALGRYQTQVDCFPLFAVLAAAGMTQVDFLSLDLEGVEAWVHKIFKCITSINTKQQLFFQHLLSMLMTEKKKSAEDIFRQMAWRKKIRPKVDQCGHWKG</sequence>
<dbReference type="InterPro" id="IPR053202">
    <property type="entry name" value="EGF_Rcpt_Signaling_Reg"/>
</dbReference>
<dbReference type="EMBL" id="OA883107">
    <property type="protein sequence ID" value="CAD7277956.1"/>
    <property type="molecule type" value="Genomic_DNA"/>
</dbReference>
<dbReference type="Proteomes" id="UP000678499">
    <property type="component" value="Unassembled WGS sequence"/>
</dbReference>